<feature type="compositionally biased region" description="Acidic residues" evidence="1">
    <location>
        <begin position="177"/>
        <end position="195"/>
    </location>
</feature>
<evidence type="ECO:0000313" key="2">
    <source>
        <dbReference type="EMBL" id="KAL2858563.1"/>
    </source>
</evidence>
<organism evidence="2 3">
    <name type="scientific">Aspergillus pseudoustus</name>
    <dbReference type="NCBI Taxonomy" id="1810923"/>
    <lineage>
        <taxon>Eukaryota</taxon>
        <taxon>Fungi</taxon>
        <taxon>Dikarya</taxon>
        <taxon>Ascomycota</taxon>
        <taxon>Pezizomycotina</taxon>
        <taxon>Eurotiomycetes</taxon>
        <taxon>Eurotiomycetidae</taxon>
        <taxon>Eurotiales</taxon>
        <taxon>Aspergillaceae</taxon>
        <taxon>Aspergillus</taxon>
        <taxon>Aspergillus subgen. Nidulantes</taxon>
    </lineage>
</organism>
<feature type="region of interest" description="Disordered" evidence="1">
    <location>
        <begin position="173"/>
        <end position="234"/>
    </location>
</feature>
<dbReference type="EMBL" id="JBFXLU010000001">
    <property type="protein sequence ID" value="KAL2858563.1"/>
    <property type="molecule type" value="Genomic_DNA"/>
</dbReference>
<comment type="caution">
    <text evidence="2">The sequence shown here is derived from an EMBL/GenBank/DDBJ whole genome shotgun (WGS) entry which is preliminary data.</text>
</comment>
<accession>A0ABR4L216</accession>
<name>A0ABR4L216_9EURO</name>
<feature type="region of interest" description="Disordered" evidence="1">
    <location>
        <begin position="288"/>
        <end position="344"/>
    </location>
</feature>
<gene>
    <name evidence="2" type="ORF">BJY01DRAFT_241891</name>
</gene>
<evidence type="ECO:0000256" key="1">
    <source>
        <dbReference type="SAM" id="MobiDB-lite"/>
    </source>
</evidence>
<keyword evidence="3" id="KW-1185">Reference proteome</keyword>
<sequence>MNNTSEFLGAVTYCIFCKGYAVWSCRELEHEVFEAIDWDPIDYGRIPPKLRVTIVQWQREQLEEEMVSPKTMPLPSPPFCSSRYSLAPRNFGRSRFSALWNSPLFFYDPTDWIRIGMMAGSIYPSSFDELKFPLYTANTETVSPMAQSLTREPPAFVQDDGLVDDLALRFDGQQNEDKEEAEADFPDGSETETETEPQITEESPFSYQDGPPMGWASGAAEHRLPPDNSSRGCTPVQKMTACEELRWVDKAIMDCIDEFDAEIQSLKQQVERLAETFQSDMSVLKTRKAALEDEISSSKASPPPVDPPKRPSHDYQLADDPDLAWYSDERDDYSSRVSKKRKRR</sequence>
<protein>
    <submittedName>
        <fullName evidence="2">Uncharacterized protein</fullName>
    </submittedName>
</protein>
<dbReference type="Proteomes" id="UP001610446">
    <property type="component" value="Unassembled WGS sequence"/>
</dbReference>
<evidence type="ECO:0000313" key="3">
    <source>
        <dbReference type="Proteomes" id="UP001610446"/>
    </source>
</evidence>
<proteinExistence type="predicted"/>
<reference evidence="2 3" key="1">
    <citation type="submission" date="2024-07" db="EMBL/GenBank/DDBJ databases">
        <title>Section-level genome sequencing and comparative genomics of Aspergillus sections Usti and Cavernicolus.</title>
        <authorList>
            <consortium name="Lawrence Berkeley National Laboratory"/>
            <person name="Nybo J.L."/>
            <person name="Vesth T.C."/>
            <person name="Theobald S."/>
            <person name="Frisvad J.C."/>
            <person name="Larsen T.O."/>
            <person name="Kjaerboelling I."/>
            <person name="Rothschild-Mancinelli K."/>
            <person name="Lyhne E.K."/>
            <person name="Kogle M.E."/>
            <person name="Barry K."/>
            <person name="Clum A."/>
            <person name="Na H."/>
            <person name="Ledsgaard L."/>
            <person name="Lin J."/>
            <person name="Lipzen A."/>
            <person name="Kuo A."/>
            <person name="Riley R."/>
            <person name="Mondo S."/>
            <person name="Labutti K."/>
            <person name="Haridas S."/>
            <person name="Pangalinan J."/>
            <person name="Salamov A.A."/>
            <person name="Simmons B.A."/>
            <person name="Magnuson J.K."/>
            <person name="Chen J."/>
            <person name="Drula E."/>
            <person name="Henrissat B."/>
            <person name="Wiebenga A."/>
            <person name="Lubbers R.J."/>
            <person name="Gomes A.C."/>
            <person name="Makela M.R."/>
            <person name="Stajich J."/>
            <person name="Grigoriev I.V."/>
            <person name="Mortensen U.H."/>
            <person name="De Vries R.P."/>
            <person name="Baker S.E."/>
            <person name="Andersen M.R."/>
        </authorList>
    </citation>
    <scope>NUCLEOTIDE SEQUENCE [LARGE SCALE GENOMIC DNA]</scope>
    <source>
        <strain evidence="2 3">CBS 123904</strain>
    </source>
</reference>